<evidence type="ECO:0000313" key="3">
    <source>
        <dbReference type="EMBL" id="PRY69118.1"/>
    </source>
</evidence>
<keyword evidence="4" id="KW-1185">Reference proteome</keyword>
<name>A0A2T0VFY1_9MICO</name>
<feature type="compositionally biased region" description="Basic residues" evidence="1">
    <location>
        <begin position="249"/>
        <end position="260"/>
    </location>
</feature>
<dbReference type="CDD" id="cd04301">
    <property type="entry name" value="NAT_SF"/>
    <property type="match status" value="1"/>
</dbReference>
<evidence type="ECO:0000256" key="1">
    <source>
        <dbReference type="SAM" id="MobiDB-lite"/>
    </source>
</evidence>
<dbReference type="GO" id="GO:0016747">
    <property type="term" value="F:acyltransferase activity, transferring groups other than amino-acyl groups"/>
    <property type="evidence" value="ECO:0007669"/>
    <property type="project" value="InterPro"/>
</dbReference>
<dbReference type="Proteomes" id="UP000237983">
    <property type="component" value="Unassembled WGS sequence"/>
</dbReference>
<gene>
    <name evidence="3" type="ORF">B0I08_103324</name>
</gene>
<dbReference type="InterPro" id="IPR000182">
    <property type="entry name" value="GNAT_dom"/>
</dbReference>
<comment type="caution">
    <text evidence="3">The sequence shown here is derived from an EMBL/GenBank/DDBJ whole genome shotgun (WGS) entry which is preliminary data.</text>
</comment>
<evidence type="ECO:0000313" key="4">
    <source>
        <dbReference type="Proteomes" id="UP000237983"/>
    </source>
</evidence>
<dbReference type="SUPFAM" id="SSF55729">
    <property type="entry name" value="Acyl-CoA N-acyltransferases (Nat)"/>
    <property type="match status" value="1"/>
</dbReference>
<feature type="domain" description="N-acetyltransferase" evidence="2">
    <location>
        <begin position="166"/>
        <end position="212"/>
    </location>
</feature>
<dbReference type="Gene3D" id="3.40.630.30">
    <property type="match status" value="1"/>
</dbReference>
<dbReference type="Pfam" id="PF00583">
    <property type="entry name" value="Acetyltransf_1"/>
    <property type="match status" value="1"/>
</dbReference>
<dbReference type="EMBL" id="PVTL01000003">
    <property type="protein sequence ID" value="PRY69118.1"/>
    <property type="molecule type" value="Genomic_DNA"/>
</dbReference>
<evidence type="ECO:0000259" key="2">
    <source>
        <dbReference type="Pfam" id="PF00583"/>
    </source>
</evidence>
<organism evidence="3 4">
    <name type="scientific">Glaciihabitans tibetensis</name>
    <dbReference type="NCBI Taxonomy" id="1266600"/>
    <lineage>
        <taxon>Bacteria</taxon>
        <taxon>Bacillati</taxon>
        <taxon>Actinomycetota</taxon>
        <taxon>Actinomycetes</taxon>
        <taxon>Micrococcales</taxon>
        <taxon>Microbacteriaceae</taxon>
        <taxon>Glaciihabitans</taxon>
    </lineage>
</organism>
<accession>A0A2T0VFY1</accession>
<keyword evidence="3" id="KW-0808">Transferase</keyword>
<feature type="region of interest" description="Disordered" evidence="1">
    <location>
        <begin position="239"/>
        <end position="260"/>
    </location>
</feature>
<reference evidence="3 4" key="1">
    <citation type="submission" date="2018-03" db="EMBL/GenBank/DDBJ databases">
        <title>Genomic Encyclopedia of Type Strains, Phase III (KMG-III): the genomes of soil and plant-associated and newly described type strains.</title>
        <authorList>
            <person name="Whitman W."/>
        </authorList>
    </citation>
    <scope>NUCLEOTIDE SEQUENCE [LARGE SCALE GENOMIC DNA]</scope>
    <source>
        <strain evidence="3 4">CGMCC 1.12484</strain>
    </source>
</reference>
<sequence length="260" mass="27823">MTGVAGARIDSLFRRRRLCPRSHFNQDAEQKAVKHGQSAAPALPAESGPVQPQRQGREKTDVDEEEEHDASCVRHSHHSRTANSLRYPEVPRDSLRARSPGYPAGCGLRAAGCGLRAAGCGLRAAGCGTMLEEISRRSGSRASEWSMCRSNSSQRLTPTASATSYELSPDGAHALIRSVAVAPTRRAAGAGSRLAMWAMAHAARSGAEQAWLFSRCTAKSRGHATSLICLMDVQAGRQTARELPTSSVRPRKGSVRVAGR</sequence>
<feature type="region of interest" description="Disordered" evidence="1">
    <location>
        <begin position="19"/>
        <end position="96"/>
    </location>
</feature>
<dbReference type="AlphaFoldDB" id="A0A2T0VFY1"/>
<protein>
    <submittedName>
        <fullName evidence="3">Acetyltransferase (GNAT) family protein</fullName>
    </submittedName>
</protein>
<dbReference type="InterPro" id="IPR016181">
    <property type="entry name" value="Acyl_CoA_acyltransferase"/>
</dbReference>
<proteinExistence type="predicted"/>